<feature type="transmembrane region" description="Helical" evidence="6">
    <location>
        <begin position="61"/>
        <end position="78"/>
    </location>
</feature>
<evidence type="ECO:0000256" key="5">
    <source>
        <dbReference type="ARBA" id="ARBA00023136"/>
    </source>
</evidence>
<sequence>MKFIRIVIQLAGLFLFYFAGTAIQQFFNLSMPGSIIGMFLLFFCLSFKLIKLPLLKEGSSFLLKHLALLFVPATVGLMDHFDLFAGRGLISALIALFSTALVMLSAAFVSQWMSTRKTANEGEGKNL</sequence>
<evidence type="ECO:0000256" key="2">
    <source>
        <dbReference type="ARBA" id="ARBA00022475"/>
    </source>
</evidence>
<accession>A0A084H0T3</accession>
<dbReference type="Pfam" id="PF03788">
    <property type="entry name" value="LrgA"/>
    <property type="match status" value="1"/>
</dbReference>
<dbReference type="EMBL" id="JNVC02000003">
    <property type="protein sequence ID" value="KEZ53195.1"/>
    <property type="molecule type" value="Genomic_DNA"/>
</dbReference>
<dbReference type="AlphaFoldDB" id="A0A084H0T3"/>
<dbReference type="Proteomes" id="UP000028549">
    <property type="component" value="Unassembled WGS sequence"/>
</dbReference>
<comment type="subcellular location">
    <subcellularLocation>
        <location evidence="1">Cell membrane</location>
        <topology evidence="1">Multi-pass membrane protein</topology>
    </subcellularLocation>
</comment>
<keyword evidence="4 6" id="KW-1133">Transmembrane helix</keyword>
<keyword evidence="8" id="KW-1185">Reference proteome</keyword>
<dbReference type="PANTHER" id="PTHR33931:SF2">
    <property type="entry name" value="HOLIN-LIKE PROTEIN CIDA"/>
    <property type="match status" value="1"/>
</dbReference>
<dbReference type="NCBIfam" id="NF002460">
    <property type="entry name" value="PRK01658.1"/>
    <property type="match status" value="1"/>
</dbReference>
<protein>
    <recommendedName>
        <fullName evidence="9">CidA/LrgA family protein</fullName>
    </recommendedName>
</protein>
<reference evidence="7 8" key="1">
    <citation type="journal article" date="2005" name="Int. J. Syst. Evol. Microbiol.">
        <title>Bacillus cibi sp. nov., isolated from jeotgal, a traditional Korean fermented seafood.</title>
        <authorList>
            <person name="Yoon J.H."/>
            <person name="Lee C.H."/>
            <person name="Oh T.K."/>
        </authorList>
    </citation>
    <scope>NUCLEOTIDE SEQUENCE [LARGE SCALE GENOMIC DNA]</scope>
    <source>
        <strain evidence="7 8">DSM 16189</strain>
    </source>
</reference>
<gene>
    <name evidence="7" type="ORF">GS18_0207810</name>
</gene>
<evidence type="ECO:0000256" key="6">
    <source>
        <dbReference type="SAM" id="Phobius"/>
    </source>
</evidence>
<feature type="transmembrane region" description="Helical" evidence="6">
    <location>
        <begin position="84"/>
        <end position="109"/>
    </location>
</feature>
<dbReference type="PANTHER" id="PTHR33931">
    <property type="entry name" value="HOLIN-LIKE PROTEIN CIDA-RELATED"/>
    <property type="match status" value="1"/>
</dbReference>
<organism evidence="7 8">
    <name type="scientific">Metabacillus indicus</name>
    <name type="common">Bacillus indicus</name>
    <dbReference type="NCBI Taxonomy" id="246786"/>
    <lineage>
        <taxon>Bacteria</taxon>
        <taxon>Bacillati</taxon>
        <taxon>Bacillota</taxon>
        <taxon>Bacilli</taxon>
        <taxon>Bacillales</taxon>
        <taxon>Bacillaceae</taxon>
        <taxon>Metabacillus</taxon>
    </lineage>
</organism>
<keyword evidence="2" id="KW-1003">Cell membrane</keyword>
<proteinExistence type="predicted"/>
<name>A0A084H0T3_METID</name>
<evidence type="ECO:0000313" key="8">
    <source>
        <dbReference type="Proteomes" id="UP000028549"/>
    </source>
</evidence>
<dbReference type="GO" id="GO:0005886">
    <property type="term" value="C:plasma membrane"/>
    <property type="evidence" value="ECO:0007669"/>
    <property type="project" value="UniProtKB-SubCell"/>
</dbReference>
<feature type="transmembrane region" description="Helical" evidence="6">
    <location>
        <begin position="31"/>
        <end position="49"/>
    </location>
</feature>
<keyword evidence="5 6" id="KW-0472">Membrane</keyword>
<evidence type="ECO:0000313" key="7">
    <source>
        <dbReference type="EMBL" id="KEZ53195.1"/>
    </source>
</evidence>
<evidence type="ECO:0000256" key="4">
    <source>
        <dbReference type="ARBA" id="ARBA00022989"/>
    </source>
</evidence>
<evidence type="ECO:0000256" key="3">
    <source>
        <dbReference type="ARBA" id="ARBA00022692"/>
    </source>
</evidence>
<comment type="caution">
    <text evidence="7">The sequence shown here is derived from an EMBL/GenBank/DDBJ whole genome shotgun (WGS) entry which is preliminary data.</text>
</comment>
<dbReference type="RefSeq" id="WP_029278921.1">
    <property type="nucleotide sequence ID" value="NZ_CANLZQ010000001.1"/>
</dbReference>
<dbReference type="STRING" id="246786.GS18_0207810"/>
<evidence type="ECO:0008006" key="9">
    <source>
        <dbReference type="Google" id="ProtNLM"/>
    </source>
</evidence>
<evidence type="ECO:0000256" key="1">
    <source>
        <dbReference type="ARBA" id="ARBA00004651"/>
    </source>
</evidence>
<keyword evidence="3 6" id="KW-0812">Transmembrane</keyword>
<dbReference type="InterPro" id="IPR005538">
    <property type="entry name" value="LrgA/CidA"/>
</dbReference>
<dbReference type="OrthoDB" id="3176438at2"/>